<accession>Q6UA33</accession>
<feature type="binding site" evidence="13">
    <location>
        <position position="251"/>
    </location>
    <ligand>
        <name>Mg(2+)</name>
        <dbReference type="ChEBI" id="CHEBI:18420"/>
    </ligand>
</feature>
<comment type="function">
    <text evidence="13">Catalyzes the oxidation of 3-carboxy-2-hydroxy-4-methylpentanoate (3-isopropylmalate) to 3-carboxy-4-methyl-2-oxopentanoate. The product decarboxylates to 4-methyl-2 oxopentanoate.</text>
</comment>
<sequence>MHKKYKIAILPGDGIGPEVMQETYKIIEIIKKKLLINIQTSEYDIGGISIDKHGIALPKKTLIGCEKSDAILLGSIGGPKWDILPPKERPEIASLLPIRKHFNLFANLRPSILHKKLNYLSPLKKNNIKDGFDILCVRELTGGIYFGKPRIEINKKNMHYAIDTSIYHKYEIQRIAEIAFQESLKRRCKVTSIDKANVLYTSKLWRKTVNKISKKYPKVHLSHLYFDNAVMQIIKNPNQFDVILCPNLIGDVISDECGSLTGSIGMLPSASLNTKNFGLYEPAGGAAPDTQGKNIANPIAQILSLSMLIKHSLKMNHISNLINTAVYKTLLKGFRTHDISHDKNFVTTKEMGNEIVKSFIEEL</sequence>
<comment type="cofactor">
    <cofactor evidence="13">
        <name>Mg(2+)</name>
        <dbReference type="ChEBI" id="CHEBI:18420"/>
    </cofactor>
    <cofactor evidence="13">
        <name>Mn(2+)</name>
        <dbReference type="ChEBI" id="CHEBI:29035"/>
    </cofactor>
    <text evidence="13">Binds 1 Mg(2+) or Mn(2+) ion per subunit.</text>
</comment>
<keyword evidence="7 13" id="KW-0479">Metal-binding</keyword>
<evidence type="ECO:0000256" key="7">
    <source>
        <dbReference type="ARBA" id="ARBA00022723"/>
    </source>
</evidence>
<evidence type="ECO:0000256" key="1">
    <source>
        <dbReference type="ARBA" id="ARBA00001936"/>
    </source>
</evidence>
<feature type="site" description="Important for catalysis" evidence="13">
    <location>
        <position position="195"/>
    </location>
</feature>
<dbReference type="HAMAP" id="MF_01033">
    <property type="entry name" value="LeuB_type1"/>
    <property type="match status" value="1"/>
</dbReference>
<keyword evidence="12 13" id="KW-0100">Branched-chain amino acid biosynthesis</keyword>
<reference evidence="15" key="2">
    <citation type="journal article" date="2004" name="J. Bacteriol.">
        <title>Evolution of the leucine gene cluster in Buchnera aphidicola: insights from chromosomal versions of the cluster.</title>
        <authorList>
            <person name="Sabater-Munoz B."/>
            <person name="van Ham R.C."/>
            <person name="Moya A."/>
            <person name="Silva F.J."/>
            <person name="Latorre A."/>
        </authorList>
    </citation>
    <scope>NUCLEOTIDE SEQUENCE</scope>
</reference>
<keyword evidence="6 13" id="KW-0028">Amino-acid biosynthesis</keyword>
<dbReference type="AlphaFoldDB" id="Q6UA33"/>
<dbReference type="EC" id="1.1.1.85" evidence="13"/>
<keyword evidence="4 13" id="KW-0432">Leucine biosynthesis</keyword>
<keyword evidence="8 13" id="KW-0460">Magnesium</keyword>
<gene>
    <name evidence="13 15" type="primary">leuB</name>
</gene>
<dbReference type="PANTHER" id="PTHR42979:SF1">
    <property type="entry name" value="3-ISOPROPYLMALATE DEHYDROGENASE"/>
    <property type="match status" value="1"/>
</dbReference>
<feature type="binding site" evidence="13">
    <location>
        <begin position="78"/>
        <end position="91"/>
    </location>
    <ligand>
        <name>NAD(+)</name>
        <dbReference type="ChEBI" id="CHEBI:57540"/>
    </ligand>
</feature>
<comment type="subcellular location">
    <subcellularLocation>
        <location evidence="13">Cytoplasm</location>
    </subcellularLocation>
</comment>
<comment type="similarity">
    <text evidence="2 13">Belongs to the isocitrate and isopropylmalate dehydrogenases family. LeuB type 1 subfamily.</text>
</comment>
<comment type="pathway">
    <text evidence="13">Amino-acid biosynthesis; L-leucine biosynthesis; L-leucine from 3-methyl-2-oxobutanoate: step 3/4.</text>
</comment>
<keyword evidence="11 13" id="KW-0464">Manganese</keyword>
<feature type="binding site" evidence="13">
    <location>
        <position position="255"/>
    </location>
    <ligand>
        <name>Mg(2+)</name>
        <dbReference type="ChEBI" id="CHEBI:18420"/>
    </ligand>
</feature>
<dbReference type="FunFam" id="3.40.718.10:FF:000006">
    <property type="entry name" value="3-isopropylmalate dehydrogenase"/>
    <property type="match status" value="1"/>
</dbReference>
<comment type="catalytic activity">
    <reaction evidence="13">
        <text>(2R,3S)-3-isopropylmalate + NAD(+) = 4-methyl-2-oxopentanoate + CO2 + NADH</text>
        <dbReference type="Rhea" id="RHEA:32271"/>
        <dbReference type="ChEBI" id="CHEBI:16526"/>
        <dbReference type="ChEBI" id="CHEBI:17865"/>
        <dbReference type="ChEBI" id="CHEBI:35121"/>
        <dbReference type="ChEBI" id="CHEBI:57540"/>
        <dbReference type="ChEBI" id="CHEBI:57945"/>
        <dbReference type="EC" id="1.1.1.85"/>
    </reaction>
</comment>
<feature type="domain" description="Isopropylmalate dehydrogenase-like" evidence="14">
    <location>
        <begin position="6"/>
        <end position="355"/>
    </location>
</feature>
<feature type="binding site" evidence="13">
    <location>
        <position position="227"/>
    </location>
    <ligand>
        <name>substrate</name>
    </ligand>
</feature>
<evidence type="ECO:0000256" key="2">
    <source>
        <dbReference type="ARBA" id="ARBA00008319"/>
    </source>
</evidence>
<evidence type="ECO:0000256" key="9">
    <source>
        <dbReference type="ARBA" id="ARBA00023002"/>
    </source>
</evidence>
<dbReference type="NCBIfam" id="TIGR00169">
    <property type="entry name" value="leuB"/>
    <property type="match status" value="1"/>
</dbReference>
<dbReference type="GO" id="GO:0005829">
    <property type="term" value="C:cytosol"/>
    <property type="evidence" value="ECO:0007669"/>
    <property type="project" value="TreeGrafter"/>
</dbReference>
<protein>
    <recommendedName>
        <fullName evidence="13">3-isopropylmalate dehydrogenase</fullName>
        <ecNumber evidence="13">1.1.1.85</ecNumber>
    </recommendedName>
    <alternativeName>
        <fullName evidence="13">3-IPM-DH</fullName>
    </alternativeName>
    <alternativeName>
        <fullName evidence="13">Beta-IPM dehydrogenase</fullName>
        <shortName evidence="13">IMDH</shortName>
    </alternativeName>
</protein>
<dbReference type="InterPro" id="IPR004429">
    <property type="entry name" value="Isopropylmalate_DH"/>
</dbReference>
<keyword evidence="9 13" id="KW-0560">Oxidoreductase</keyword>
<evidence type="ECO:0000313" key="15">
    <source>
        <dbReference type="EMBL" id="AAR25845.1"/>
    </source>
</evidence>
<evidence type="ECO:0000256" key="6">
    <source>
        <dbReference type="ARBA" id="ARBA00022605"/>
    </source>
</evidence>
<dbReference type="InterPro" id="IPR024084">
    <property type="entry name" value="IsoPropMal-DH-like_dom"/>
</dbReference>
<evidence type="ECO:0000259" key="14">
    <source>
        <dbReference type="SMART" id="SM01329"/>
    </source>
</evidence>
<feature type="binding site" evidence="13">
    <location>
        <position position="99"/>
    </location>
    <ligand>
        <name>substrate</name>
    </ligand>
</feature>
<evidence type="ECO:0000256" key="3">
    <source>
        <dbReference type="ARBA" id="ARBA00011738"/>
    </source>
</evidence>
<evidence type="ECO:0000256" key="8">
    <source>
        <dbReference type="ARBA" id="ARBA00022842"/>
    </source>
</evidence>
<dbReference type="SMART" id="SM01329">
    <property type="entry name" value="Iso_dh"/>
    <property type="match status" value="1"/>
</dbReference>
<dbReference type="GO" id="GO:0009098">
    <property type="term" value="P:L-leucine biosynthetic process"/>
    <property type="evidence" value="ECO:0007669"/>
    <property type="project" value="UniProtKB-UniRule"/>
</dbReference>
<reference evidence="15" key="1">
    <citation type="thesis" date="2002" institute="Universitat de Valencia" country="Valencia, Spain">
        <title>Structural, functional and nucleotide changes associated to the transition from free-living bacteria to aphids endosymbiont in Buchnera aphidicola.</title>
        <authorList>
            <person name="Sabater-Munoz B."/>
        </authorList>
    </citation>
    <scope>NUCLEOTIDE SEQUENCE</scope>
</reference>
<evidence type="ECO:0000256" key="12">
    <source>
        <dbReference type="ARBA" id="ARBA00023304"/>
    </source>
</evidence>
<organism evidence="15">
    <name type="scientific">Buchnera aphidicola</name>
    <name type="common">Chaitophorus populeti</name>
    <dbReference type="NCBI Taxonomy" id="255719"/>
    <lineage>
        <taxon>Bacteria</taxon>
        <taxon>Pseudomonadati</taxon>
        <taxon>Pseudomonadota</taxon>
        <taxon>Gammaproteobacteria</taxon>
        <taxon>Enterobacterales</taxon>
        <taxon>Erwiniaceae</taxon>
        <taxon>Buchnera</taxon>
    </lineage>
</organism>
<feature type="binding site" evidence="13">
    <location>
        <position position="227"/>
    </location>
    <ligand>
        <name>Mg(2+)</name>
        <dbReference type="ChEBI" id="CHEBI:18420"/>
    </ligand>
</feature>
<feature type="binding site" evidence="13">
    <location>
        <position position="109"/>
    </location>
    <ligand>
        <name>substrate</name>
    </ligand>
</feature>
<comment type="cofactor">
    <cofactor evidence="1">
        <name>Mn(2+)</name>
        <dbReference type="ChEBI" id="CHEBI:29035"/>
    </cofactor>
</comment>
<evidence type="ECO:0000256" key="4">
    <source>
        <dbReference type="ARBA" id="ARBA00022430"/>
    </source>
</evidence>
<comment type="subunit">
    <text evidence="3 13">Homodimer.</text>
</comment>
<name>Q6UA33_9GAMM</name>
<evidence type="ECO:0000256" key="13">
    <source>
        <dbReference type="HAMAP-Rule" id="MF_01033"/>
    </source>
</evidence>
<dbReference type="PANTHER" id="PTHR42979">
    <property type="entry name" value="3-ISOPROPYLMALATE DEHYDROGENASE"/>
    <property type="match status" value="1"/>
</dbReference>
<dbReference type="GO" id="GO:0003862">
    <property type="term" value="F:3-isopropylmalate dehydrogenase activity"/>
    <property type="evidence" value="ECO:0007669"/>
    <property type="project" value="UniProtKB-UniRule"/>
</dbReference>
<dbReference type="Gene3D" id="3.40.718.10">
    <property type="entry name" value="Isopropylmalate Dehydrogenase"/>
    <property type="match status" value="1"/>
</dbReference>
<dbReference type="GO" id="GO:0046872">
    <property type="term" value="F:metal ion binding"/>
    <property type="evidence" value="ECO:0007669"/>
    <property type="project" value="UniProtKB-KW"/>
</dbReference>
<evidence type="ECO:0000256" key="5">
    <source>
        <dbReference type="ARBA" id="ARBA00022490"/>
    </source>
</evidence>
<comment type="caution">
    <text evidence="13">Lacks conserved residue(s) required for the propagation of feature annotation.</text>
</comment>
<dbReference type="SUPFAM" id="SSF53659">
    <property type="entry name" value="Isocitrate/Isopropylmalate dehydrogenase-like"/>
    <property type="match status" value="1"/>
</dbReference>
<keyword evidence="10 13" id="KW-0520">NAD</keyword>
<feature type="binding site" evidence="13">
    <location>
        <position position="138"/>
    </location>
    <ligand>
        <name>substrate</name>
    </ligand>
</feature>
<dbReference type="EMBL" id="AY375291">
    <property type="protein sequence ID" value="AAR25845.1"/>
    <property type="molecule type" value="Genomic_DNA"/>
</dbReference>
<evidence type="ECO:0000256" key="11">
    <source>
        <dbReference type="ARBA" id="ARBA00023211"/>
    </source>
</evidence>
<dbReference type="UniPathway" id="UPA00048">
    <property type="reaction ID" value="UER00072"/>
</dbReference>
<evidence type="ECO:0000256" key="10">
    <source>
        <dbReference type="ARBA" id="ARBA00023027"/>
    </source>
</evidence>
<keyword evidence="5 13" id="KW-0963">Cytoplasm</keyword>
<feature type="site" description="Important for catalysis" evidence="13">
    <location>
        <position position="145"/>
    </location>
</feature>
<proteinExistence type="inferred from homology"/>
<dbReference type="Pfam" id="PF00180">
    <property type="entry name" value="Iso_dh"/>
    <property type="match status" value="1"/>
</dbReference>